<proteinExistence type="predicted"/>
<accession>A0A396HJT3</accession>
<gene>
    <name evidence="1" type="ORF">MtrunA17_Chr6g0485221</name>
</gene>
<sequence length="120" mass="14212">MRAMEFTKEACVARKHLKIIRSCLSEAEVIRKEWKPGATTISEEFEGIRCLSTEELWNRTIVQLYNHYSTHHVYNITRIQLHLCWLFSIHGMDLKLFPHRTITKSSNISLVIIKLLQRLF</sequence>
<name>A0A396HJT3_MEDTR</name>
<dbReference type="Gramene" id="rna37598">
    <property type="protein sequence ID" value="RHN52868.1"/>
    <property type="gene ID" value="gene37598"/>
</dbReference>
<protein>
    <submittedName>
        <fullName evidence="1">Uncharacterized protein</fullName>
    </submittedName>
</protein>
<dbReference type="EMBL" id="PSQE01000006">
    <property type="protein sequence ID" value="RHN52868.1"/>
    <property type="molecule type" value="Genomic_DNA"/>
</dbReference>
<reference evidence="2" key="1">
    <citation type="journal article" date="2018" name="Nat. Plants">
        <title>Whole-genome landscape of Medicago truncatula symbiotic genes.</title>
        <authorList>
            <person name="Pecrix Y."/>
            <person name="Staton S.E."/>
            <person name="Sallet E."/>
            <person name="Lelandais-Briere C."/>
            <person name="Moreau S."/>
            <person name="Carrere S."/>
            <person name="Blein T."/>
            <person name="Jardinaud M.F."/>
            <person name="Latrasse D."/>
            <person name="Zouine M."/>
            <person name="Zahm M."/>
            <person name="Kreplak J."/>
            <person name="Mayjonade B."/>
            <person name="Satge C."/>
            <person name="Perez M."/>
            <person name="Cauet S."/>
            <person name="Marande W."/>
            <person name="Chantry-Darmon C."/>
            <person name="Lopez-Roques C."/>
            <person name="Bouchez O."/>
            <person name="Berard A."/>
            <person name="Debelle F."/>
            <person name="Munos S."/>
            <person name="Bendahmane A."/>
            <person name="Berges H."/>
            <person name="Niebel A."/>
            <person name="Buitink J."/>
            <person name="Frugier F."/>
            <person name="Benhamed M."/>
            <person name="Crespi M."/>
            <person name="Gouzy J."/>
            <person name="Gamas P."/>
        </authorList>
    </citation>
    <scope>NUCLEOTIDE SEQUENCE [LARGE SCALE GENOMIC DNA]</scope>
    <source>
        <strain evidence="2">cv. Jemalong A17</strain>
    </source>
</reference>
<comment type="caution">
    <text evidence="1">The sequence shown here is derived from an EMBL/GenBank/DDBJ whole genome shotgun (WGS) entry which is preliminary data.</text>
</comment>
<evidence type="ECO:0000313" key="2">
    <source>
        <dbReference type="Proteomes" id="UP000265566"/>
    </source>
</evidence>
<dbReference type="AlphaFoldDB" id="A0A396HJT3"/>
<evidence type="ECO:0000313" key="1">
    <source>
        <dbReference type="EMBL" id="RHN52868.1"/>
    </source>
</evidence>
<dbReference type="Proteomes" id="UP000265566">
    <property type="component" value="Chromosome 6"/>
</dbReference>
<organism evidence="1 2">
    <name type="scientific">Medicago truncatula</name>
    <name type="common">Barrel medic</name>
    <name type="synonym">Medicago tribuloides</name>
    <dbReference type="NCBI Taxonomy" id="3880"/>
    <lineage>
        <taxon>Eukaryota</taxon>
        <taxon>Viridiplantae</taxon>
        <taxon>Streptophyta</taxon>
        <taxon>Embryophyta</taxon>
        <taxon>Tracheophyta</taxon>
        <taxon>Spermatophyta</taxon>
        <taxon>Magnoliopsida</taxon>
        <taxon>eudicotyledons</taxon>
        <taxon>Gunneridae</taxon>
        <taxon>Pentapetalae</taxon>
        <taxon>rosids</taxon>
        <taxon>fabids</taxon>
        <taxon>Fabales</taxon>
        <taxon>Fabaceae</taxon>
        <taxon>Papilionoideae</taxon>
        <taxon>50 kb inversion clade</taxon>
        <taxon>NPAAA clade</taxon>
        <taxon>Hologalegina</taxon>
        <taxon>IRL clade</taxon>
        <taxon>Trifolieae</taxon>
        <taxon>Medicago</taxon>
    </lineage>
</organism>